<dbReference type="Proteomes" id="UP000064912">
    <property type="component" value="Chromosome"/>
</dbReference>
<reference evidence="1 2" key="1">
    <citation type="submission" date="2015-02" db="EMBL/GenBank/DDBJ databases">
        <title>Genome sequene of Rhodovulum sulfidophilum DSM 2351.</title>
        <authorList>
            <person name="Nagao N."/>
        </authorList>
    </citation>
    <scope>NUCLEOTIDE SEQUENCE [LARGE SCALE GENOMIC DNA]</scope>
    <source>
        <strain evidence="1 2">DSM 2351</strain>
    </source>
</reference>
<dbReference type="Pfam" id="PF05521">
    <property type="entry name" value="Phage_HCP"/>
    <property type="match status" value="1"/>
</dbReference>
<dbReference type="PATRIC" id="fig|35806.4.peg.447"/>
<proteinExistence type="predicted"/>
<dbReference type="KEGG" id="rsu:NHU_00436"/>
<dbReference type="Gene3D" id="2.40.10.270">
    <property type="entry name" value="Bacteriophage SPP1 head-tail adaptor protein"/>
    <property type="match status" value="1"/>
</dbReference>
<dbReference type="AlphaFoldDB" id="A0A0D6AXW0"/>
<organism evidence="1 2">
    <name type="scientific">Rhodovulum sulfidophilum</name>
    <name type="common">Rhodobacter sulfidophilus</name>
    <dbReference type="NCBI Taxonomy" id="35806"/>
    <lineage>
        <taxon>Bacteria</taxon>
        <taxon>Pseudomonadati</taxon>
        <taxon>Pseudomonadota</taxon>
        <taxon>Alphaproteobacteria</taxon>
        <taxon>Rhodobacterales</taxon>
        <taxon>Paracoccaceae</taxon>
        <taxon>Rhodovulum</taxon>
    </lineage>
</organism>
<protein>
    <recommendedName>
        <fullName evidence="3">Head-tail adaptor protein</fullName>
    </recommendedName>
</protein>
<gene>
    <name evidence="1" type="ORF">NHU_00436</name>
</gene>
<sequence length="113" mass="12530">MAAPRAGELTRVVRFERATLVDDGLGMVERWAPHGRPQRAKRTDLSDGERWRAAEIGASVTTRFVLRRTAFTAGLTPKDRLSCDGLSFGISGIRELAADPRFLELTCTARTDR</sequence>
<accession>A0A0D6AXW0</accession>
<dbReference type="InterPro" id="IPR038666">
    <property type="entry name" value="SSP1_head-tail_sf"/>
</dbReference>
<evidence type="ECO:0000313" key="1">
    <source>
        <dbReference type="EMBL" id="BAQ67606.1"/>
    </source>
</evidence>
<evidence type="ECO:0000313" key="2">
    <source>
        <dbReference type="Proteomes" id="UP000064912"/>
    </source>
</evidence>
<dbReference type="EMBL" id="AP014800">
    <property type="protein sequence ID" value="BAQ67606.1"/>
    <property type="molecule type" value="Genomic_DNA"/>
</dbReference>
<dbReference type="InterPro" id="IPR008767">
    <property type="entry name" value="Phage_SPP1_head-tail_adaptor"/>
</dbReference>
<name>A0A0D6AXW0_RHOSU</name>
<evidence type="ECO:0008006" key="3">
    <source>
        <dbReference type="Google" id="ProtNLM"/>
    </source>
</evidence>